<dbReference type="Proteomes" id="UP000181956">
    <property type="component" value="Chromosome I"/>
</dbReference>
<evidence type="ECO:0000256" key="1">
    <source>
        <dbReference type="SAM" id="MobiDB-lite"/>
    </source>
</evidence>
<gene>
    <name evidence="2" type="ORF">SAMN04489834_1695</name>
</gene>
<feature type="region of interest" description="Disordered" evidence="1">
    <location>
        <begin position="96"/>
        <end position="126"/>
    </location>
</feature>
<evidence type="ECO:0000313" key="3">
    <source>
        <dbReference type="Proteomes" id="UP000181956"/>
    </source>
</evidence>
<name>A0A1H1T5Q5_9MICO</name>
<protein>
    <submittedName>
        <fullName evidence="2">Uncharacterized protein</fullName>
    </submittedName>
</protein>
<evidence type="ECO:0000313" key="2">
    <source>
        <dbReference type="EMBL" id="SDS55520.1"/>
    </source>
</evidence>
<feature type="region of interest" description="Disordered" evidence="1">
    <location>
        <begin position="52"/>
        <end position="75"/>
    </location>
</feature>
<dbReference type="OrthoDB" id="9908856at2"/>
<sequence>MRRTKSQIRAEQIAKLHAEQEAYDRRVKESVKTAAFARCAAAEELYEMLRIEPEKPATREGKNGPVQVSTDKDETKRSARLVEAVALLVGERDLRAAGSQQRPQAATALGAASTASGQTTGFRPIG</sequence>
<keyword evidence="3" id="KW-1185">Reference proteome</keyword>
<dbReference type="EMBL" id="LT629742">
    <property type="protein sequence ID" value="SDS55520.1"/>
    <property type="molecule type" value="Genomic_DNA"/>
</dbReference>
<dbReference type="STRING" id="412690.SAMN04489834_1695"/>
<accession>A0A1H1T5Q5</accession>
<feature type="compositionally biased region" description="Basic and acidic residues" evidence="1">
    <location>
        <begin position="52"/>
        <end position="62"/>
    </location>
</feature>
<organism evidence="2 3">
    <name type="scientific">Microterricola viridarii</name>
    <dbReference type="NCBI Taxonomy" id="412690"/>
    <lineage>
        <taxon>Bacteria</taxon>
        <taxon>Bacillati</taxon>
        <taxon>Actinomycetota</taxon>
        <taxon>Actinomycetes</taxon>
        <taxon>Micrococcales</taxon>
        <taxon>Microbacteriaceae</taxon>
        <taxon>Microterricola</taxon>
    </lineage>
</organism>
<dbReference type="RefSeq" id="WP_083363640.1">
    <property type="nucleotide sequence ID" value="NZ_LT629742.1"/>
</dbReference>
<reference evidence="3" key="1">
    <citation type="submission" date="2016-10" db="EMBL/GenBank/DDBJ databases">
        <authorList>
            <person name="Varghese N."/>
            <person name="Submissions S."/>
        </authorList>
    </citation>
    <scope>NUCLEOTIDE SEQUENCE [LARGE SCALE GENOMIC DNA]</scope>
    <source>
        <strain evidence="3">DSM 21772</strain>
    </source>
</reference>
<proteinExistence type="predicted"/>
<feature type="compositionally biased region" description="Low complexity" evidence="1">
    <location>
        <begin position="104"/>
        <end position="126"/>
    </location>
</feature>
<dbReference type="AlphaFoldDB" id="A0A1H1T5Q5"/>